<name>A0ACB7SQU7_HYAAI</name>
<evidence type="ECO:0000313" key="1">
    <source>
        <dbReference type="EMBL" id="KAH6937228.1"/>
    </source>
</evidence>
<proteinExistence type="predicted"/>
<organism evidence="1 2">
    <name type="scientific">Hyalomma asiaticum</name>
    <name type="common">Tick</name>
    <dbReference type="NCBI Taxonomy" id="266040"/>
    <lineage>
        <taxon>Eukaryota</taxon>
        <taxon>Metazoa</taxon>
        <taxon>Ecdysozoa</taxon>
        <taxon>Arthropoda</taxon>
        <taxon>Chelicerata</taxon>
        <taxon>Arachnida</taxon>
        <taxon>Acari</taxon>
        <taxon>Parasitiformes</taxon>
        <taxon>Ixodida</taxon>
        <taxon>Ixodoidea</taxon>
        <taxon>Ixodidae</taxon>
        <taxon>Hyalomminae</taxon>
        <taxon>Hyalomma</taxon>
    </lineage>
</organism>
<sequence>MKRSLLHTTFVAYNGNDIDSRPVVPEMSVEESEKVPGEEAAVEATVNGLKSASIGATLFCQIRISRIRTHADRFDRGEPYAQRR</sequence>
<dbReference type="Proteomes" id="UP000821845">
    <property type="component" value="Chromosome 3"/>
</dbReference>
<gene>
    <name evidence="1" type="ORF">HPB50_026013</name>
</gene>
<evidence type="ECO:0000313" key="2">
    <source>
        <dbReference type="Proteomes" id="UP000821845"/>
    </source>
</evidence>
<reference evidence="1" key="1">
    <citation type="submission" date="2020-05" db="EMBL/GenBank/DDBJ databases">
        <title>Large-scale comparative analyses of tick genomes elucidate their genetic diversity and vector capacities.</title>
        <authorList>
            <person name="Jia N."/>
            <person name="Wang J."/>
            <person name="Shi W."/>
            <person name="Du L."/>
            <person name="Sun Y."/>
            <person name="Zhan W."/>
            <person name="Jiang J."/>
            <person name="Wang Q."/>
            <person name="Zhang B."/>
            <person name="Ji P."/>
            <person name="Sakyi L.B."/>
            <person name="Cui X."/>
            <person name="Yuan T."/>
            <person name="Jiang B."/>
            <person name="Yang W."/>
            <person name="Lam T.T.-Y."/>
            <person name="Chang Q."/>
            <person name="Ding S."/>
            <person name="Wang X."/>
            <person name="Zhu J."/>
            <person name="Ruan X."/>
            <person name="Zhao L."/>
            <person name="Wei J."/>
            <person name="Que T."/>
            <person name="Du C."/>
            <person name="Cheng J."/>
            <person name="Dai P."/>
            <person name="Han X."/>
            <person name="Huang E."/>
            <person name="Gao Y."/>
            <person name="Liu J."/>
            <person name="Shao H."/>
            <person name="Ye R."/>
            <person name="Li L."/>
            <person name="Wei W."/>
            <person name="Wang X."/>
            <person name="Wang C."/>
            <person name="Yang T."/>
            <person name="Huo Q."/>
            <person name="Li W."/>
            <person name="Guo W."/>
            <person name="Chen H."/>
            <person name="Zhou L."/>
            <person name="Ni X."/>
            <person name="Tian J."/>
            <person name="Zhou Y."/>
            <person name="Sheng Y."/>
            <person name="Liu T."/>
            <person name="Pan Y."/>
            <person name="Xia L."/>
            <person name="Li J."/>
            <person name="Zhao F."/>
            <person name="Cao W."/>
        </authorList>
    </citation>
    <scope>NUCLEOTIDE SEQUENCE</scope>
    <source>
        <strain evidence="1">Hyas-2018</strain>
    </source>
</reference>
<dbReference type="EMBL" id="CM023483">
    <property type="protein sequence ID" value="KAH6937228.1"/>
    <property type="molecule type" value="Genomic_DNA"/>
</dbReference>
<comment type="caution">
    <text evidence="1">The sequence shown here is derived from an EMBL/GenBank/DDBJ whole genome shotgun (WGS) entry which is preliminary data.</text>
</comment>
<keyword evidence="2" id="KW-1185">Reference proteome</keyword>
<accession>A0ACB7SQU7</accession>
<protein>
    <submittedName>
        <fullName evidence="1">Uncharacterized protein</fullName>
    </submittedName>
</protein>